<name>A0A3T0HT73_9BACI</name>
<evidence type="ECO:0000313" key="2">
    <source>
        <dbReference type="EMBL" id="AZU60188.1"/>
    </source>
</evidence>
<organism evidence="2 3">
    <name type="scientific">Neobacillus mesonae</name>
    <dbReference type="NCBI Taxonomy" id="1193713"/>
    <lineage>
        <taxon>Bacteria</taxon>
        <taxon>Bacillati</taxon>
        <taxon>Bacillota</taxon>
        <taxon>Bacilli</taxon>
        <taxon>Bacillales</taxon>
        <taxon>Bacillaceae</taxon>
        <taxon>Neobacillus</taxon>
    </lineage>
</organism>
<protein>
    <recommendedName>
        <fullName evidence="4">DUF3311 domain-containing protein</fullName>
    </recommendedName>
</protein>
<reference evidence="2 3" key="1">
    <citation type="submission" date="2017-07" db="EMBL/GenBank/DDBJ databases">
        <title>The complete genome sequence of Bacillus mesonae strain H20-5, an efficient strain improving plant abiotic stress resistance.</title>
        <authorList>
            <person name="Kim S.Y."/>
            <person name="Song H."/>
            <person name="Sang M.K."/>
            <person name="Weon H.-Y."/>
            <person name="Song J."/>
        </authorList>
    </citation>
    <scope>NUCLEOTIDE SEQUENCE [LARGE SCALE GENOMIC DNA]</scope>
    <source>
        <strain evidence="2 3">H20-5</strain>
    </source>
</reference>
<proteinExistence type="predicted"/>
<keyword evidence="3" id="KW-1185">Reference proteome</keyword>
<evidence type="ECO:0000256" key="1">
    <source>
        <dbReference type="SAM" id="Phobius"/>
    </source>
</evidence>
<evidence type="ECO:0008006" key="4">
    <source>
        <dbReference type="Google" id="ProtNLM"/>
    </source>
</evidence>
<feature type="transmembrane region" description="Helical" evidence="1">
    <location>
        <begin position="32"/>
        <end position="55"/>
    </location>
</feature>
<dbReference type="OrthoDB" id="3628949at2"/>
<dbReference type="STRING" id="1193713.GCA_001636315_02979"/>
<accession>A0A3T0HT73</accession>
<dbReference type="Pfam" id="PF11755">
    <property type="entry name" value="DUF3311"/>
    <property type="match status" value="1"/>
</dbReference>
<keyword evidence="1" id="KW-1133">Transmembrane helix</keyword>
<dbReference type="EMBL" id="CP022572">
    <property type="protein sequence ID" value="AZU60188.1"/>
    <property type="molecule type" value="Genomic_DNA"/>
</dbReference>
<keyword evidence="1" id="KW-0472">Membrane</keyword>
<dbReference type="RefSeq" id="WP_127484725.1">
    <property type="nucleotide sequence ID" value="NZ_CP022572.1"/>
</dbReference>
<evidence type="ECO:0000313" key="3">
    <source>
        <dbReference type="Proteomes" id="UP000282892"/>
    </source>
</evidence>
<dbReference type="AlphaFoldDB" id="A0A3T0HT73"/>
<dbReference type="KEGG" id="nmk:CHR53_02285"/>
<dbReference type="InterPro" id="IPR021741">
    <property type="entry name" value="DUF3311"/>
</dbReference>
<gene>
    <name evidence="2" type="ORF">CHR53_02285</name>
</gene>
<dbReference type="Proteomes" id="UP000282892">
    <property type="component" value="Chromosome"/>
</dbReference>
<keyword evidence="1" id="KW-0812">Transmembrane</keyword>
<sequence length="62" mass="7057">MKKWIALLTIIPAIGSLTVINKIEPYVLGVPFIVFWSTAWLILTSVFLFICNAIYDKQGEKQ</sequence>